<dbReference type="RefSeq" id="WP_262567510.1">
    <property type="nucleotide sequence ID" value="NZ_JAPFCC010000001.1"/>
</dbReference>
<dbReference type="Proteomes" id="UP001209854">
    <property type="component" value="Unassembled WGS sequence"/>
</dbReference>
<keyword evidence="2" id="KW-1185">Reference proteome</keyword>
<proteinExistence type="predicted"/>
<sequence length="75" mass="8102">MVTQTIELAAEPGALLYRQVKAGFCLQGLTFKDGCEAVGVNRENARKALFGLWNGPKAELVRVRLYEAAGFSAEG</sequence>
<organism evidence="1 2">
    <name type="scientific">Endozoicomonas gorgoniicola</name>
    <dbReference type="NCBI Taxonomy" id="1234144"/>
    <lineage>
        <taxon>Bacteria</taxon>
        <taxon>Pseudomonadati</taxon>
        <taxon>Pseudomonadota</taxon>
        <taxon>Gammaproteobacteria</taxon>
        <taxon>Oceanospirillales</taxon>
        <taxon>Endozoicomonadaceae</taxon>
        <taxon>Endozoicomonas</taxon>
    </lineage>
</organism>
<evidence type="ECO:0008006" key="3">
    <source>
        <dbReference type="Google" id="ProtNLM"/>
    </source>
</evidence>
<reference evidence="1 2" key="1">
    <citation type="submission" date="2022-10" db="EMBL/GenBank/DDBJ databases">
        <title>High-quality genome sequences of two octocoral-associated bacteria, Endozoicomonas euniceicola EF212 and Endozoicomonas gorgoniicola PS125.</title>
        <authorList>
            <person name="Chiou Y.-J."/>
            <person name="Chen Y.-H."/>
        </authorList>
    </citation>
    <scope>NUCLEOTIDE SEQUENCE [LARGE SCALE GENOMIC DNA]</scope>
    <source>
        <strain evidence="1 2">PS125</strain>
    </source>
</reference>
<comment type="caution">
    <text evidence="1">The sequence shown here is derived from an EMBL/GenBank/DDBJ whole genome shotgun (WGS) entry which is preliminary data.</text>
</comment>
<dbReference type="EMBL" id="JAPFCC010000001">
    <property type="protein sequence ID" value="MCW7552557.1"/>
    <property type="molecule type" value="Genomic_DNA"/>
</dbReference>
<name>A0ABT3MT62_9GAMM</name>
<accession>A0ABT3MT62</accession>
<evidence type="ECO:0000313" key="2">
    <source>
        <dbReference type="Proteomes" id="UP001209854"/>
    </source>
</evidence>
<protein>
    <recommendedName>
        <fullName evidence="3">DNA-binding protein</fullName>
    </recommendedName>
</protein>
<gene>
    <name evidence="1" type="ORF">NX722_07825</name>
</gene>
<evidence type="ECO:0000313" key="1">
    <source>
        <dbReference type="EMBL" id="MCW7552557.1"/>
    </source>
</evidence>